<keyword evidence="6" id="KW-1185">Reference proteome</keyword>
<dbReference type="OrthoDB" id="4246007at2"/>
<keyword evidence="3" id="KW-0274">FAD</keyword>
<dbReference type="PRINTS" id="PR00420">
    <property type="entry name" value="RNGMNOXGNASE"/>
</dbReference>
<dbReference type="EMBL" id="SSSN01000009">
    <property type="protein sequence ID" value="THG32474.1"/>
    <property type="molecule type" value="Genomic_DNA"/>
</dbReference>
<evidence type="ECO:0000313" key="5">
    <source>
        <dbReference type="EMBL" id="THG32474.1"/>
    </source>
</evidence>
<reference evidence="5 6" key="1">
    <citation type="submission" date="2019-04" db="EMBL/GenBank/DDBJ databases">
        <authorList>
            <person name="Jiang L."/>
        </authorList>
    </citation>
    <scope>NUCLEOTIDE SEQUENCE [LARGE SCALE GENOMIC DNA]</scope>
    <source>
        <strain evidence="5 6">YIM 131861</strain>
    </source>
</reference>
<keyword evidence="2" id="KW-0285">Flavoprotein</keyword>
<evidence type="ECO:0000256" key="2">
    <source>
        <dbReference type="ARBA" id="ARBA00022630"/>
    </source>
</evidence>
<dbReference type="Gene3D" id="3.30.9.10">
    <property type="entry name" value="D-Amino Acid Oxidase, subunit A, domain 2"/>
    <property type="match status" value="1"/>
</dbReference>
<evidence type="ECO:0000259" key="4">
    <source>
        <dbReference type="Pfam" id="PF01494"/>
    </source>
</evidence>
<dbReference type="Pfam" id="PF01494">
    <property type="entry name" value="FAD_binding_3"/>
    <property type="match status" value="1"/>
</dbReference>
<dbReference type="InterPro" id="IPR050641">
    <property type="entry name" value="RIFMO-like"/>
</dbReference>
<evidence type="ECO:0000256" key="1">
    <source>
        <dbReference type="ARBA" id="ARBA00001974"/>
    </source>
</evidence>
<proteinExistence type="predicted"/>
<dbReference type="RefSeq" id="WP_136424775.1">
    <property type="nucleotide sequence ID" value="NZ_SSSN01000009.1"/>
</dbReference>
<dbReference type="Gene3D" id="3.40.30.120">
    <property type="match status" value="1"/>
</dbReference>
<feature type="domain" description="FAD-binding" evidence="4">
    <location>
        <begin position="6"/>
        <end position="355"/>
    </location>
</feature>
<dbReference type="NCBIfam" id="NF004780">
    <property type="entry name" value="PRK06126.1"/>
    <property type="match status" value="1"/>
</dbReference>
<dbReference type="AlphaFoldDB" id="A0A4S4FQ73"/>
<gene>
    <name evidence="5" type="ORF">E6C70_11965</name>
</gene>
<dbReference type="InterPro" id="IPR002938">
    <property type="entry name" value="FAD-bd"/>
</dbReference>
<dbReference type="GO" id="GO:0071949">
    <property type="term" value="F:FAD binding"/>
    <property type="evidence" value="ECO:0007669"/>
    <property type="project" value="InterPro"/>
</dbReference>
<dbReference type="GO" id="GO:0016709">
    <property type="term" value="F:oxidoreductase activity, acting on paired donors, with incorporation or reduction of molecular oxygen, NAD(P)H as one donor, and incorporation of one atom of oxygen"/>
    <property type="evidence" value="ECO:0007669"/>
    <property type="project" value="UniProtKB-ARBA"/>
</dbReference>
<dbReference type="Gene3D" id="3.50.50.60">
    <property type="entry name" value="FAD/NAD(P)-binding domain"/>
    <property type="match status" value="1"/>
</dbReference>
<dbReference type="Proteomes" id="UP000307380">
    <property type="component" value="Unassembled WGS sequence"/>
</dbReference>
<dbReference type="InterPro" id="IPR036188">
    <property type="entry name" value="FAD/NAD-bd_sf"/>
</dbReference>
<dbReference type="PANTHER" id="PTHR43004">
    <property type="entry name" value="TRK SYSTEM POTASSIUM UPTAKE PROTEIN"/>
    <property type="match status" value="1"/>
</dbReference>
<name>A0A4S4FQ73_9MICO</name>
<comment type="cofactor">
    <cofactor evidence="1">
        <name>FAD</name>
        <dbReference type="ChEBI" id="CHEBI:57692"/>
    </cofactor>
</comment>
<evidence type="ECO:0000256" key="3">
    <source>
        <dbReference type="ARBA" id="ARBA00022827"/>
    </source>
</evidence>
<sequence length="532" mass="55754">MPPIHTPVLIVGGGPVGLTVALELSHHGVASTVVEPRLVVEHDRPRAKTTTARTMELFRRTGVADEIRRRAGIPVDYSDEIRFCTTVTGAEITRITGALGLDLTGSSLTSEAGQQVTQPVVEEVLRDRLDGDPLVTLLFGSRATAVSLGEPTQVEITDASGEVQVIEADFVVGADGSRSGVRSAIGALYEGAPGGRPNVNITFRSQALARLLPGRAAIHHWVLNPEAPGVVGPLDLDGTWWAIATGAASIADDDEAIALVRGLVGADIDVEVLATDPWQARLLLADSYGSGVAYLAGDAAHQNPPWGGHGFNTGVGDAVNLAWKLAAVIHGWAPRELLASYEEERRPIAVQTITFAASNMRTLSVDLSDAALMRDDEQGVRARSVAAAAIQAAKRAEFHSLGLVLGYGYAAESADQAPTGEIYRPQARPGNRLPHARTAAGASLFDALGPEFTVIGSTEKAQPLVDALSDRGVPVAHLDAVAQGFDEHDVPVLAIVRPDQHLAWVGETAPEQLDSVIDAALLGFTTAAAAAS</sequence>
<protein>
    <recommendedName>
        <fullName evidence="4">FAD-binding domain-containing protein</fullName>
    </recommendedName>
</protein>
<dbReference type="PANTHER" id="PTHR43004:SF19">
    <property type="entry name" value="BINDING MONOOXYGENASE, PUTATIVE (JCVI)-RELATED"/>
    <property type="match status" value="1"/>
</dbReference>
<comment type="caution">
    <text evidence="5">The sequence shown here is derived from an EMBL/GenBank/DDBJ whole genome shotgun (WGS) entry which is preliminary data.</text>
</comment>
<evidence type="ECO:0000313" key="6">
    <source>
        <dbReference type="Proteomes" id="UP000307380"/>
    </source>
</evidence>
<accession>A0A4S4FQ73</accession>
<organism evidence="5 6">
    <name type="scientific">Orlajensenia flava</name>
    <dbReference type="NCBI Taxonomy" id="2565934"/>
    <lineage>
        <taxon>Bacteria</taxon>
        <taxon>Bacillati</taxon>
        <taxon>Actinomycetota</taxon>
        <taxon>Actinomycetes</taxon>
        <taxon>Micrococcales</taxon>
        <taxon>Microbacteriaceae</taxon>
        <taxon>Orlajensenia</taxon>
    </lineage>
</organism>
<dbReference type="SUPFAM" id="SSF51905">
    <property type="entry name" value="FAD/NAD(P)-binding domain"/>
    <property type="match status" value="1"/>
</dbReference>